<dbReference type="KEGG" id="mcj:MCON_3384"/>
<proteinExistence type="predicted"/>
<dbReference type="EMBL" id="CP002565">
    <property type="protein sequence ID" value="AEB67613.1"/>
    <property type="molecule type" value="Genomic_DNA"/>
</dbReference>
<dbReference type="RefSeq" id="WP_013718669.1">
    <property type="nucleotide sequence ID" value="NC_015416.1"/>
</dbReference>
<keyword evidence="3" id="KW-1185">Reference proteome</keyword>
<dbReference type="InterPro" id="IPR051354">
    <property type="entry name" value="Transposase_27_IS1"/>
</dbReference>
<evidence type="ECO:0000313" key="1">
    <source>
        <dbReference type="EMBL" id="AEB67613.1"/>
    </source>
</evidence>
<evidence type="ECO:0008006" key="4">
    <source>
        <dbReference type="Google" id="ProtNLM"/>
    </source>
</evidence>
<name>F4BVL9_METSG</name>
<dbReference type="PANTHER" id="PTHR33293">
    <property type="entry name" value="INSERTION ELEMENT IS1 1 PROTEIN INSB-RELATED"/>
    <property type="match status" value="1"/>
</dbReference>
<evidence type="ECO:0000313" key="2">
    <source>
        <dbReference type="EMBL" id="AEB69632.1"/>
    </source>
</evidence>
<sequence>MKAGRLAIAGSFCWNKDCPDYGKVDHGNIVRYGRTSKGTQRLKCKTCGRVFVGNKGTIFYGLHHSPKEILECLAMLAERNSLAAIHRVKGIKEETIVDWLRKASAHVEEIEALLLANYHLTRVQLDAMWTYVGHKGEKATILKRSIEAHSGEVPR</sequence>
<dbReference type="Proteomes" id="UP000007807">
    <property type="component" value="Chromosome"/>
</dbReference>
<dbReference type="HOGENOM" id="CLU_142658_0_0_2"/>
<dbReference type="GeneID" id="24812148"/>
<dbReference type="AlphaFoldDB" id="F4BVL9"/>
<dbReference type="STRING" id="990316.MCON_0823"/>
<evidence type="ECO:0000313" key="3">
    <source>
        <dbReference type="Proteomes" id="UP000007807"/>
    </source>
</evidence>
<dbReference type="KEGG" id="mcj:MCON_0823"/>
<dbReference type="EMBL" id="CP002565">
    <property type="protein sequence ID" value="AEB69632.1"/>
    <property type="molecule type" value="Genomic_DNA"/>
</dbReference>
<gene>
    <name evidence="1" type="ordered locus">MCON_0823</name>
    <name evidence="2" type="ordered locus">MCON_3384</name>
</gene>
<dbReference type="PANTHER" id="PTHR33293:SF1">
    <property type="entry name" value="INSERTION ELEMENT IS1 1 PROTEIN INSB-RELATED"/>
    <property type="match status" value="1"/>
</dbReference>
<dbReference type="InParanoid" id="F4BVL9"/>
<accession>F4BVL9</accession>
<protein>
    <recommendedName>
        <fullName evidence="4">IS1 family transposase</fullName>
    </recommendedName>
</protein>
<reference evidence="2 3" key="1">
    <citation type="journal article" date="2011" name="J. Bacteriol.">
        <title>Complete genome sequence of Methanosaeta concilii, a specialist in aceticlastic methanogenesis.</title>
        <authorList>
            <person name="Barber R.D."/>
            <person name="Zhang L."/>
            <person name="Harnack M."/>
            <person name="Olson M.V."/>
            <person name="Kaul R."/>
            <person name="Ingram-Smith C."/>
            <person name="Smith K.S."/>
        </authorList>
    </citation>
    <scope>NUCLEOTIDE SEQUENCE [LARGE SCALE GENOMIC DNA]</scope>
    <source>
        <strain evidence="3">ATCC 5969 / DSM 3671 / JCM 10134 / NBRC 103675 / OCM 69 / GP-6</strain>
        <strain evidence="2">GP6</strain>
    </source>
</reference>
<organism evidence="2 3">
    <name type="scientific">Methanothrix soehngenii (strain ATCC 5969 / DSM 3671 / JCM 10134 / NBRC 103675 / OCM 69 / GP-6)</name>
    <name type="common">Methanosaeta concilii</name>
    <dbReference type="NCBI Taxonomy" id="990316"/>
    <lineage>
        <taxon>Archaea</taxon>
        <taxon>Methanobacteriati</taxon>
        <taxon>Methanobacteriota</taxon>
        <taxon>Stenosarchaea group</taxon>
        <taxon>Methanomicrobia</taxon>
        <taxon>Methanotrichales</taxon>
        <taxon>Methanotrichaceae</taxon>
        <taxon>Methanothrix</taxon>
    </lineage>
</organism>